<dbReference type="Proteomes" id="UP000308836">
    <property type="component" value="Unassembled WGS sequence"/>
</dbReference>
<organism evidence="1 2">
    <name type="scientific">Dubosiella muris</name>
    <dbReference type="NCBI Taxonomy" id="3038133"/>
    <lineage>
        <taxon>Bacteria</taxon>
        <taxon>Bacillati</taxon>
        <taxon>Bacillota</taxon>
        <taxon>Erysipelotrichia</taxon>
        <taxon>Erysipelotrichales</taxon>
        <taxon>Erysipelotrichaceae</taxon>
        <taxon>Dubosiella</taxon>
    </lineage>
</organism>
<evidence type="ECO:0000313" key="2">
    <source>
        <dbReference type="Proteomes" id="UP000308836"/>
    </source>
</evidence>
<name>A0AC61RA48_9FIRM</name>
<accession>A0AC61RA48</accession>
<protein>
    <submittedName>
        <fullName evidence="1">DNA primase</fullName>
    </submittedName>
</protein>
<keyword evidence="2" id="KW-1185">Reference proteome</keyword>
<sequence length="574" mass="65825">MKAIRAQADIVDIISKYISVEKKGKNYQAQCPFHDDHDPSMSISEEKQIFKCFVCGAGGNVFSFVQKYEKITFPEAVYKVAQWINYPLALDSIQIKEKKDPFEQERKVLREYSDYLEYELFSEDGKAALAALHARQFDEETIRRFQIGYAPEGKKSEYFLKAKHFGEERMRDAGVLNEGRAVFFDRIMIPIHDSKGLPVGYTARRLGDNDFVPKYINTSSTPLYEKGRLIFNYHRAKEHARKAGRLILCEGAMDVLGLEKAGLHEGIACLGTALTDEQLRLIGLLKVPVHVWYDNDKAGRKAAYHFGQAASKAGIPFSIVSDAHAKDPDEVYCAYGADEVKQIADHTISFVEFLFQYLPDQYNLDNYEDKKAFAQEMNRAIENGGLPFEQAAYWNRLKEMTGFDFSSSAQKPQTVAKATPRPKGPTYIPAPQSGRKKAEFFILNSILASKRHSLRFKEEIGFFKDDLYRRLSLYIYDLYRLHDEIDADQLFASIEEEEVRDLLASLIAYEREELSDEVFEDSLWKIKECTINEQIEKINGQIQVLHDPIQKATLAKTKAVLIEQRNKIRNRKEG</sequence>
<comment type="caution">
    <text evidence="1">The sequence shown here is derived from an EMBL/GenBank/DDBJ whole genome shotgun (WGS) entry which is preliminary data.</text>
</comment>
<evidence type="ECO:0000313" key="1">
    <source>
        <dbReference type="EMBL" id="TGY67121.1"/>
    </source>
</evidence>
<dbReference type="EMBL" id="SRYG01000002">
    <property type="protein sequence ID" value="TGY67121.1"/>
    <property type="molecule type" value="Genomic_DNA"/>
</dbReference>
<reference evidence="1" key="1">
    <citation type="submission" date="2019-04" db="EMBL/GenBank/DDBJ databases">
        <title>Microbes associate with the intestines of laboratory mice.</title>
        <authorList>
            <person name="Navarre W."/>
            <person name="Wong E."/>
            <person name="Huang K."/>
            <person name="Tropini C."/>
            <person name="Ng K."/>
            <person name="Yu B."/>
        </authorList>
    </citation>
    <scope>NUCLEOTIDE SEQUENCE</scope>
    <source>
        <strain evidence="1">NM09_H32</strain>
    </source>
</reference>
<gene>
    <name evidence="1" type="primary">dnaG</name>
    <name evidence="1" type="ORF">E5336_01540</name>
</gene>
<proteinExistence type="predicted"/>